<organism evidence="2 3">
    <name type="scientific">Oryza meyeriana var. granulata</name>
    <dbReference type="NCBI Taxonomy" id="110450"/>
    <lineage>
        <taxon>Eukaryota</taxon>
        <taxon>Viridiplantae</taxon>
        <taxon>Streptophyta</taxon>
        <taxon>Embryophyta</taxon>
        <taxon>Tracheophyta</taxon>
        <taxon>Spermatophyta</taxon>
        <taxon>Magnoliopsida</taxon>
        <taxon>Liliopsida</taxon>
        <taxon>Poales</taxon>
        <taxon>Poaceae</taxon>
        <taxon>BOP clade</taxon>
        <taxon>Oryzoideae</taxon>
        <taxon>Oryzeae</taxon>
        <taxon>Oryzinae</taxon>
        <taxon>Oryza</taxon>
        <taxon>Oryza meyeriana</taxon>
    </lineage>
</organism>
<sequence length="163" mass="17914">MSSYVGKSAASGYRAAPSIRWRGRPCSGQGAPTSSWRQRARADRATRSSSLGSPSSPHHHHASLGTACSRPPRYRFRSGAQGGGSARLFPDSVNATFPISGCRYGGLGAARRQEVEATENERSSRWSWRFRMETDAAMVTWGDGHGGTYRDERPMTSQWQYRG</sequence>
<evidence type="ECO:0000256" key="1">
    <source>
        <dbReference type="SAM" id="MobiDB-lite"/>
    </source>
</evidence>
<reference evidence="2 3" key="1">
    <citation type="submission" date="2019-11" db="EMBL/GenBank/DDBJ databases">
        <title>Whole genome sequence of Oryza granulata.</title>
        <authorList>
            <person name="Li W."/>
        </authorList>
    </citation>
    <scope>NUCLEOTIDE SEQUENCE [LARGE SCALE GENOMIC DNA]</scope>
    <source>
        <strain evidence="3">cv. Menghai</strain>
        <tissue evidence="2">Leaf</tissue>
    </source>
</reference>
<evidence type="ECO:0000313" key="2">
    <source>
        <dbReference type="EMBL" id="KAF0934023.1"/>
    </source>
</evidence>
<dbReference type="EMBL" id="SPHZ02000001">
    <property type="protein sequence ID" value="KAF0934023.1"/>
    <property type="molecule type" value="Genomic_DNA"/>
</dbReference>
<protein>
    <submittedName>
        <fullName evidence="2">Uncharacterized protein</fullName>
    </submittedName>
</protein>
<keyword evidence="3" id="KW-1185">Reference proteome</keyword>
<feature type="region of interest" description="Disordered" evidence="1">
    <location>
        <begin position="1"/>
        <end position="90"/>
    </location>
</feature>
<accession>A0A6G1FB20</accession>
<comment type="caution">
    <text evidence="2">The sequence shown here is derived from an EMBL/GenBank/DDBJ whole genome shotgun (WGS) entry which is preliminary data.</text>
</comment>
<feature type="compositionally biased region" description="Low complexity" evidence="1">
    <location>
        <begin position="47"/>
        <end position="56"/>
    </location>
</feature>
<evidence type="ECO:0000313" key="3">
    <source>
        <dbReference type="Proteomes" id="UP000479710"/>
    </source>
</evidence>
<gene>
    <name evidence="2" type="ORF">E2562_022537</name>
</gene>
<dbReference type="Proteomes" id="UP000479710">
    <property type="component" value="Unassembled WGS sequence"/>
</dbReference>
<name>A0A6G1FB20_9ORYZ</name>
<proteinExistence type="predicted"/>
<dbReference type="AlphaFoldDB" id="A0A6G1FB20"/>